<dbReference type="PANTHER" id="PTHR11220:SF24">
    <property type="entry name" value="HEME-BINDING PROTEIN 1"/>
    <property type="match status" value="1"/>
</dbReference>
<evidence type="ECO:0000256" key="5">
    <source>
        <dbReference type="ARBA" id="ARBA00022833"/>
    </source>
</evidence>
<evidence type="ECO:0000313" key="11">
    <source>
        <dbReference type="Ensembl" id="ENSAOCP00000041043.1"/>
    </source>
</evidence>
<comment type="similarity">
    <text evidence="2">Belongs to the HEBP family.</text>
</comment>
<dbReference type="Ensembl" id="ENSAOCT00000084646.1">
    <property type="protein sequence ID" value="ENSAOCP00000041043.1"/>
    <property type="gene ID" value="ENSAOCG00000021603.2"/>
</dbReference>
<evidence type="ECO:0000256" key="9">
    <source>
        <dbReference type="SAM" id="MobiDB-lite"/>
    </source>
</evidence>
<dbReference type="InterPro" id="IPR036236">
    <property type="entry name" value="Znf_C2H2_sf"/>
</dbReference>
<sequence>MALISLEDLEGLDDEQLDDDITDNPEPMDEEEGGRLLSHWQAVASAHQVSVPAEMTGPIQEMTRNSTQREPLPFANISCHEKMGEVLFEERVYPAGHWACVTRGEKLYEQSISMAFMKLMRFICKENTAGRFLGMTVPVISNVHMLDDGTSFEKDVETAFYLPAEFQSNPPQSSDSDVTIVYREPIRVFARTFFGTTNEETVSRQIHLLWEILGLRDDLRSDRYIVAAYENPGVPRRRNEIWFIRRDLKKKFSPVWNHFDLLTANKVKCRLCSTELSYINKSTSSMLRNYRARHGNEELADTRVSTPGHNLWKPLDMEVENNSTSNTTVDSIVEVQRYLAETNTPRAQDPLQYWKNNQKTYPHLYQLALKFLCTPSSSVPCERVFSKAGELVSKKRNRLGAKTLQKLLFLNKSV</sequence>
<dbReference type="GeneTree" id="ENSGT00940000165109"/>
<dbReference type="PANTHER" id="PTHR11220">
    <property type="entry name" value="HEME-BINDING PROTEIN-RELATED"/>
    <property type="match status" value="1"/>
</dbReference>
<keyword evidence="3" id="KW-0479">Metal-binding</keyword>
<feature type="domain" description="BED-type" evidence="10">
    <location>
        <begin position="250"/>
        <end position="301"/>
    </location>
</feature>
<evidence type="ECO:0000256" key="2">
    <source>
        <dbReference type="ARBA" id="ARBA00009817"/>
    </source>
</evidence>
<reference evidence="11" key="3">
    <citation type="submission" date="2025-09" db="UniProtKB">
        <authorList>
            <consortium name="Ensembl"/>
        </authorList>
    </citation>
    <scope>IDENTIFICATION</scope>
</reference>
<name>A0AAQ5XI72_AMPOC</name>
<dbReference type="Pfam" id="PF02892">
    <property type="entry name" value="zf-BED"/>
    <property type="match status" value="1"/>
</dbReference>
<dbReference type="PROSITE" id="PS50808">
    <property type="entry name" value="ZF_BED"/>
    <property type="match status" value="1"/>
</dbReference>
<dbReference type="GO" id="GO:0046983">
    <property type="term" value="F:protein dimerization activity"/>
    <property type="evidence" value="ECO:0007669"/>
    <property type="project" value="InterPro"/>
</dbReference>
<dbReference type="Pfam" id="PF04832">
    <property type="entry name" value="SOUL"/>
    <property type="match status" value="1"/>
</dbReference>
<protein>
    <recommendedName>
        <fullName evidence="10">BED-type domain-containing protein</fullName>
    </recommendedName>
</protein>
<comment type="subcellular location">
    <subcellularLocation>
        <location evidence="1">Nucleus</location>
    </subcellularLocation>
</comment>
<keyword evidence="5" id="KW-0862">Zinc</keyword>
<dbReference type="GO" id="GO:0008270">
    <property type="term" value="F:zinc ion binding"/>
    <property type="evidence" value="ECO:0007669"/>
    <property type="project" value="UniProtKB-KW"/>
</dbReference>
<evidence type="ECO:0000256" key="7">
    <source>
        <dbReference type="ARBA" id="ARBA00023242"/>
    </source>
</evidence>
<proteinExistence type="inferred from homology"/>
<dbReference type="InterPro" id="IPR011256">
    <property type="entry name" value="Reg_factor_effector_dom_sf"/>
</dbReference>
<keyword evidence="7" id="KW-0539">Nucleus</keyword>
<evidence type="ECO:0000256" key="1">
    <source>
        <dbReference type="ARBA" id="ARBA00004123"/>
    </source>
</evidence>
<dbReference type="SUPFAM" id="SSF55136">
    <property type="entry name" value="Probable bacterial effector-binding domain"/>
    <property type="match status" value="1"/>
</dbReference>
<evidence type="ECO:0000256" key="4">
    <source>
        <dbReference type="ARBA" id="ARBA00022771"/>
    </source>
</evidence>
<dbReference type="InterPro" id="IPR012337">
    <property type="entry name" value="RNaseH-like_sf"/>
</dbReference>
<dbReference type="GO" id="GO:0005634">
    <property type="term" value="C:nucleus"/>
    <property type="evidence" value="ECO:0007669"/>
    <property type="project" value="UniProtKB-SubCell"/>
</dbReference>
<evidence type="ECO:0000313" key="12">
    <source>
        <dbReference type="Proteomes" id="UP001501940"/>
    </source>
</evidence>
<keyword evidence="6" id="KW-0238">DNA-binding</keyword>
<evidence type="ECO:0000256" key="6">
    <source>
        <dbReference type="ARBA" id="ARBA00023125"/>
    </source>
</evidence>
<reference evidence="11 12" key="1">
    <citation type="submission" date="2022-01" db="EMBL/GenBank/DDBJ databases">
        <title>A chromosome-scale genome assembly of the false clownfish, Amphiprion ocellaris.</title>
        <authorList>
            <person name="Ryu T."/>
        </authorList>
    </citation>
    <scope>NUCLEOTIDE SEQUENCE [LARGE SCALE GENOMIC DNA]</scope>
</reference>
<dbReference type="SUPFAM" id="SSF57667">
    <property type="entry name" value="beta-beta-alpha zinc fingers"/>
    <property type="match status" value="1"/>
</dbReference>
<evidence type="ECO:0000256" key="3">
    <source>
        <dbReference type="ARBA" id="ARBA00022723"/>
    </source>
</evidence>
<dbReference type="SUPFAM" id="SSF53098">
    <property type="entry name" value="Ribonuclease H-like"/>
    <property type="match status" value="1"/>
</dbReference>
<dbReference type="GO" id="GO:0020037">
    <property type="term" value="F:heme binding"/>
    <property type="evidence" value="ECO:0007669"/>
    <property type="project" value="TreeGrafter"/>
</dbReference>
<dbReference type="SMART" id="SM00614">
    <property type="entry name" value="ZnF_BED"/>
    <property type="match status" value="1"/>
</dbReference>
<dbReference type="GO" id="GO:0003677">
    <property type="term" value="F:DNA binding"/>
    <property type="evidence" value="ECO:0007669"/>
    <property type="project" value="UniProtKB-KW"/>
</dbReference>
<evidence type="ECO:0000259" key="10">
    <source>
        <dbReference type="PROSITE" id="PS50808"/>
    </source>
</evidence>
<dbReference type="Proteomes" id="UP001501940">
    <property type="component" value="Chromosome 4"/>
</dbReference>
<dbReference type="InterPro" id="IPR006917">
    <property type="entry name" value="SOUL_heme-bd"/>
</dbReference>
<keyword evidence="4 8" id="KW-0863">Zinc-finger</keyword>
<dbReference type="InterPro" id="IPR008906">
    <property type="entry name" value="HATC_C_dom"/>
</dbReference>
<keyword evidence="12" id="KW-1185">Reference proteome</keyword>
<dbReference type="AlphaFoldDB" id="A0AAQ5XI72"/>
<reference evidence="11" key="2">
    <citation type="submission" date="2025-08" db="UniProtKB">
        <authorList>
            <consortium name="Ensembl"/>
        </authorList>
    </citation>
    <scope>IDENTIFICATION</scope>
</reference>
<feature type="region of interest" description="Disordered" evidence="9">
    <location>
        <begin position="7"/>
        <end position="32"/>
    </location>
</feature>
<organism evidence="11 12">
    <name type="scientific">Amphiprion ocellaris</name>
    <name type="common">Clown anemonefish</name>
    <dbReference type="NCBI Taxonomy" id="80972"/>
    <lineage>
        <taxon>Eukaryota</taxon>
        <taxon>Metazoa</taxon>
        <taxon>Chordata</taxon>
        <taxon>Craniata</taxon>
        <taxon>Vertebrata</taxon>
        <taxon>Euteleostomi</taxon>
        <taxon>Actinopterygii</taxon>
        <taxon>Neopterygii</taxon>
        <taxon>Teleostei</taxon>
        <taxon>Neoteleostei</taxon>
        <taxon>Acanthomorphata</taxon>
        <taxon>Ovalentaria</taxon>
        <taxon>Pomacentridae</taxon>
        <taxon>Amphiprion</taxon>
    </lineage>
</organism>
<dbReference type="Pfam" id="PF05699">
    <property type="entry name" value="Dimer_Tnp_hAT"/>
    <property type="match status" value="1"/>
</dbReference>
<dbReference type="InterPro" id="IPR003656">
    <property type="entry name" value="Znf_BED"/>
</dbReference>
<dbReference type="Gene3D" id="3.20.80.10">
    <property type="entry name" value="Regulatory factor, effector binding domain"/>
    <property type="match status" value="1"/>
</dbReference>
<accession>A0AAQ5XI72</accession>
<evidence type="ECO:0000256" key="8">
    <source>
        <dbReference type="PROSITE-ProRule" id="PRU00027"/>
    </source>
</evidence>